<sequence>MEEPLELLFSNEIFSGISERINAPYILVSNLNDAFRIAFDQNPPAGFKIWKDVVENHRKEMRNDSKFSEADEFVSKFLEEHHDKHKKNTLTYRKMKIKKTNTAYDDFIFSDAREDAIFALGTVSISRYLGEKSELMDWIFEIYKKGGWVCGMKNKKLAVFNPDILK</sequence>
<dbReference type="RefSeq" id="WP_158684817.1">
    <property type="nucleotide sequence ID" value="NZ_CP041764.1"/>
</dbReference>
<dbReference type="EMBL" id="CP041764">
    <property type="protein sequence ID" value="QHA88938.1"/>
    <property type="molecule type" value="Genomic_DNA"/>
</dbReference>
<gene>
    <name evidence="1" type="ORF">FO014_19250</name>
</gene>
<protein>
    <submittedName>
        <fullName evidence="1">Uncharacterized protein</fullName>
    </submittedName>
</protein>
<organism evidence="1 2">
    <name type="scientific">Serratia rhizosphaerae</name>
    <dbReference type="NCBI Taxonomy" id="2597702"/>
    <lineage>
        <taxon>Bacteria</taxon>
        <taxon>Pseudomonadati</taxon>
        <taxon>Pseudomonadota</taxon>
        <taxon>Gammaproteobacteria</taxon>
        <taxon>Enterobacterales</taxon>
        <taxon>Yersiniaceae</taxon>
        <taxon>Serratia</taxon>
    </lineage>
</organism>
<proteinExistence type="predicted"/>
<reference evidence="1 2" key="1">
    <citation type="submission" date="2019-07" db="EMBL/GenBank/DDBJ databases">
        <title>Serratia dokdonensis sp. nov., an elicitor of systemic resistance in Nicotiana Tabacum.</title>
        <authorList>
            <person name="Son J.-S."/>
            <person name="Hwang Y.-J."/>
            <person name="Lee S.-Y."/>
            <person name="Ghim S.-Y."/>
        </authorList>
    </citation>
    <scope>NUCLEOTIDE SEQUENCE [LARGE SCALE GENOMIC DNA]</scope>
    <source>
        <strain evidence="1 2">KUDC3025</strain>
    </source>
</reference>
<dbReference type="Proteomes" id="UP000430368">
    <property type="component" value="Chromosome"/>
</dbReference>
<evidence type="ECO:0000313" key="2">
    <source>
        <dbReference type="Proteomes" id="UP000430368"/>
    </source>
</evidence>
<evidence type="ECO:0000313" key="1">
    <source>
        <dbReference type="EMBL" id="QHA88938.1"/>
    </source>
</evidence>
<keyword evidence="2" id="KW-1185">Reference proteome</keyword>
<accession>A0ABX6GRM2</accession>
<name>A0ABX6GRM2_9GAMM</name>